<accession>X1UY39</accession>
<dbReference type="AlphaFoldDB" id="X1UY39"/>
<evidence type="ECO:0000313" key="1">
    <source>
        <dbReference type="EMBL" id="GAJ22428.1"/>
    </source>
</evidence>
<protein>
    <submittedName>
        <fullName evidence="1">Uncharacterized protein</fullName>
    </submittedName>
</protein>
<dbReference type="EMBL" id="BARW01042455">
    <property type="protein sequence ID" value="GAJ22428.1"/>
    <property type="molecule type" value="Genomic_DNA"/>
</dbReference>
<reference evidence="1" key="1">
    <citation type="journal article" date="2014" name="Front. Microbiol.">
        <title>High frequency of phylogenetically diverse reductive dehalogenase-homologous genes in deep subseafloor sedimentary metagenomes.</title>
        <authorList>
            <person name="Kawai M."/>
            <person name="Futagami T."/>
            <person name="Toyoda A."/>
            <person name="Takaki Y."/>
            <person name="Nishi S."/>
            <person name="Hori S."/>
            <person name="Arai W."/>
            <person name="Tsubouchi T."/>
            <person name="Morono Y."/>
            <person name="Uchiyama I."/>
            <person name="Ito T."/>
            <person name="Fujiyama A."/>
            <person name="Inagaki F."/>
            <person name="Takami H."/>
        </authorList>
    </citation>
    <scope>NUCLEOTIDE SEQUENCE</scope>
    <source>
        <strain evidence="1">Expedition CK06-06</strain>
    </source>
</reference>
<proteinExistence type="predicted"/>
<comment type="caution">
    <text evidence="1">The sequence shown here is derived from an EMBL/GenBank/DDBJ whole genome shotgun (WGS) entry which is preliminary data.</text>
</comment>
<feature type="non-terminal residue" evidence="1">
    <location>
        <position position="41"/>
    </location>
</feature>
<name>X1UY39_9ZZZZ</name>
<organism evidence="1">
    <name type="scientific">marine sediment metagenome</name>
    <dbReference type="NCBI Taxonomy" id="412755"/>
    <lineage>
        <taxon>unclassified sequences</taxon>
        <taxon>metagenomes</taxon>
        <taxon>ecological metagenomes</taxon>
    </lineage>
</organism>
<gene>
    <name evidence="1" type="ORF">S12H4_62905</name>
</gene>
<sequence length="41" mass="4902">MKKKLLEWHLTPWRMNGHGGWKEQPIILIEGQEPFFADNPQ</sequence>